<protein>
    <recommendedName>
        <fullName evidence="2">Temptin Cys/Cys disulfide domain-containing protein</fullName>
    </recommendedName>
</protein>
<feature type="chain" id="PRO_5013193221" description="Temptin Cys/Cys disulfide domain-containing protein" evidence="1">
    <location>
        <begin position="22"/>
        <end position="161"/>
    </location>
</feature>
<dbReference type="PANTHER" id="PTHR34737">
    <property type="entry name" value="EF-HAND DOMAIN-CONTAINING PROTEIN"/>
    <property type="match status" value="1"/>
</dbReference>
<dbReference type="PANTHER" id="PTHR34737:SF2">
    <property type="entry name" value="EF-HAND DOMAIN-CONTAINING PROTEIN"/>
    <property type="match status" value="1"/>
</dbReference>
<dbReference type="EMBL" id="NIVC01000416">
    <property type="protein sequence ID" value="PAA83482.1"/>
    <property type="molecule type" value="Genomic_DNA"/>
</dbReference>
<dbReference type="STRING" id="282301.A0A267GE07"/>
<gene>
    <name evidence="3" type="ORF">BOX15_Mlig017064g1</name>
</gene>
<evidence type="ECO:0000256" key="1">
    <source>
        <dbReference type="SAM" id="SignalP"/>
    </source>
</evidence>
<keyword evidence="4" id="KW-1185">Reference proteome</keyword>
<name>A0A267GE07_9PLAT</name>
<dbReference type="OrthoDB" id="129121at2759"/>
<reference evidence="3 4" key="1">
    <citation type="submission" date="2017-06" db="EMBL/GenBank/DDBJ databases">
        <title>A platform for efficient transgenesis in Macrostomum lignano, a flatworm model organism for stem cell research.</title>
        <authorList>
            <person name="Berezikov E."/>
        </authorList>
    </citation>
    <scope>NUCLEOTIDE SEQUENCE [LARGE SCALE GENOMIC DNA]</scope>
    <source>
        <strain evidence="3">DV1</strain>
        <tissue evidence="3">Whole organism</tissue>
    </source>
</reference>
<keyword evidence="1" id="KW-0732">Signal</keyword>
<dbReference type="InterPro" id="IPR057626">
    <property type="entry name" value="S-S_Temptin"/>
</dbReference>
<organism evidence="3 4">
    <name type="scientific">Macrostomum lignano</name>
    <dbReference type="NCBI Taxonomy" id="282301"/>
    <lineage>
        <taxon>Eukaryota</taxon>
        <taxon>Metazoa</taxon>
        <taxon>Spiralia</taxon>
        <taxon>Lophotrochozoa</taxon>
        <taxon>Platyhelminthes</taxon>
        <taxon>Rhabditophora</taxon>
        <taxon>Macrostomorpha</taxon>
        <taxon>Macrostomida</taxon>
        <taxon>Macrostomidae</taxon>
        <taxon>Macrostomum</taxon>
    </lineage>
</organism>
<sequence>MKTTMLLLSVALAALLSCSHAHKSFQSRIPNGDRVPNPCQPGAIWAGVGHQSPAGANARNPFGMDFKAAGLQWTVDLCRKDSDGDGLTKRPRARRPTACGRSVRLQRERLDCPTLASARSTPRRARTRDRVSEGLQLSSTGRCHVTMRNLTLKPTPVPANE</sequence>
<feature type="domain" description="Temptin Cys/Cys disulfide" evidence="2">
    <location>
        <begin position="20"/>
        <end position="88"/>
    </location>
</feature>
<comment type="caution">
    <text evidence="3">The sequence shown here is derived from an EMBL/GenBank/DDBJ whole genome shotgun (WGS) entry which is preliminary data.</text>
</comment>
<dbReference type="Pfam" id="PF24784">
    <property type="entry name" value="Temptin_C"/>
    <property type="match status" value="1"/>
</dbReference>
<evidence type="ECO:0000313" key="3">
    <source>
        <dbReference type="EMBL" id="PAA83482.1"/>
    </source>
</evidence>
<feature type="non-terminal residue" evidence="3">
    <location>
        <position position="161"/>
    </location>
</feature>
<proteinExistence type="predicted"/>
<dbReference type="PROSITE" id="PS51257">
    <property type="entry name" value="PROKAR_LIPOPROTEIN"/>
    <property type="match status" value="1"/>
</dbReference>
<dbReference type="AlphaFoldDB" id="A0A267GE07"/>
<dbReference type="InterPro" id="IPR055313">
    <property type="entry name" value="Temptin-like"/>
</dbReference>
<evidence type="ECO:0000259" key="2">
    <source>
        <dbReference type="Pfam" id="PF24784"/>
    </source>
</evidence>
<evidence type="ECO:0000313" key="4">
    <source>
        <dbReference type="Proteomes" id="UP000215902"/>
    </source>
</evidence>
<accession>A0A267GE07</accession>
<feature type="signal peptide" evidence="1">
    <location>
        <begin position="1"/>
        <end position="21"/>
    </location>
</feature>
<dbReference type="Proteomes" id="UP000215902">
    <property type="component" value="Unassembled WGS sequence"/>
</dbReference>